<accession>A0ACC6AL01</accession>
<protein>
    <submittedName>
        <fullName evidence="1">Uncharacterized protein</fullName>
    </submittedName>
</protein>
<reference evidence="1" key="1">
    <citation type="submission" date="2022-03" db="EMBL/GenBank/DDBJ databases">
        <title>Interactions between chemoautotrophic and heterotrophic bacteria.</title>
        <authorList>
            <person name="Santoro A."/>
        </authorList>
    </citation>
    <scope>NUCLEOTIDE SEQUENCE</scope>
    <source>
        <strain evidence="1">Nb-106</strain>
    </source>
</reference>
<evidence type="ECO:0000313" key="2">
    <source>
        <dbReference type="Proteomes" id="UP001205486"/>
    </source>
</evidence>
<name>A0ACC6AL01_NITWI</name>
<keyword evidence="2" id="KW-1185">Reference proteome</keyword>
<gene>
    <name evidence="1" type="ORF">J2S34_002424</name>
</gene>
<comment type="caution">
    <text evidence="1">The sequence shown here is derived from an EMBL/GenBank/DDBJ whole genome shotgun (WGS) entry which is preliminary data.</text>
</comment>
<dbReference type="Proteomes" id="UP001205486">
    <property type="component" value="Unassembled WGS sequence"/>
</dbReference>
<organism evidence="1 2">
    <name type="scientific">Nitrobacter winogradskyi</name>
    <name type="common">Nitrobacter agilis</name>
    <dbReference type="NCBI Taxonomy" id="913"/>
    <lineage>
        <taxon>Bacteria</taxon>
        <taxon>Pseudomonadati</taxon>
        <taxon>Pseudomonadota</taxon>
        <taxon>Alphaproteobacteria</taxon>
        <taxon>Hyphomicrobiales</taxon>
        <taxon>Nitrobacteraceae</taxon>
        <taxon>Nitrobacter</taxon>
    </lineage>
</organism>
<evidence type="ECO:0000313" key="1">
    <source>
        <dbReference type="EMBL" id="MCP1999976.1"/>
    </source>
</evidence>
<dbReference type="EMBL" id="JALJZS010000002">
    <property type="protein sequence ID" value="MCP1999976.1"/>
    <property type="molecule type" value="Genomic_DNA"/>
</dbReference>
<sequence length="33" mass="3684">MSSGVEPHERVDPLGSNLLVHQSRTEAKHDEEV</sequence>
<proteinExistence type="predicted"/>